<gene>
    <name evidence="2" type="ORF">ABW99_11815</name>
</gene>
<proteinExistence type="predicted"/>
<dbReference type="SUPFAM" id="SSF53335">
    <property type="entry name" value="S-adenosyl-L-methionine-dependent methyltransferases"/>
    <property type="match status" value="1"/>
</dbReference>
<sequence>MPVLPTDTFDIFEHNRTAWDRQAASRGEWSRPVSAGGQQAPILAAAGADVTVFDASAVQLEQDEMVADRDGLALKIVQGDMRDLSVFADRSFDIIVHPISNL</sequence>
<evidence type="ECO:0000259" key="1">
    <source>
        <dbReference type="Pfam" id="PF08241"/>
    </source>
</evidence>
<dbReference type="InterPro" id="IPR029063">
    <property type="entry name" value="SAM-dependent_MTases_sf"/>
</dbReference>
<evidence type="ECO:0000313" key="2">
    <source>
        <dbReference type="EMBL" id="ALX34796.1"/>
    </source>
</evidence>
<dbReference type="Gene3D" id="3.40.50.150">
    <property type="entry name" value="Vaccinia Virus protein VP39"/>
    <property type="match status" value="1"/>
</dbReference>
<accession>A0A0U4ERH0</accession>
<dbReference type="EMBL" id="CP011568">
    <property type="protein sequence ID" value="ALX34796.1"/>
    <property type="molecule type" value="Genomic_DNA"/>
</dbReference>
<dbReference type="Pfam" id="PF08241">
    <property type="entry name" value="Methyltransf_11"/>
    <property type="match status" value="1"/>
</dbReference>
<organism evidence="2 3">
    <name type="scientific">Pandoraea thiooxydans</name>
    <dbReference type="NCBI Taxonomy" id="445709"/>
    <lineage>
        <taxon>Bacteria</taxon>
        <taxon>Pseudomonadati</taxon>
        <taxon>Pseudomonadota</taxon>
        <taxon>Betaproteobacteria</taxon>
        <taxon>Burkholderiales</taxon>
        <taxon>Burkholderiaceae</taxon>
        <taxon>Pandoraea</taxon>
    </lineage>
</organism>
<feature type="domain" description="Methyltransferase type 11" evidence="1">
    <location>
        <begin position="36"/>
        <end position="96"/>
    </location>
</feature>
<dbReference type="GO" id="GO:0008757">
    <property type="term" value="F:S-adenosylmethionine-dependent methyltransferase activity"/>
    <property type="evidence" value="ECO:0007669"/>
    <property type="project" value="InterPro"/>
</dbReference>
<dbReference type="AlphaFoldDB" id="A0A0U4ERH0"/>
<dbReference type="KEGG" id="ptx:ABW99_11815"/>
<dbReference type="Proteomes" id="UP000036700">
    <property type="component" value="Chromosome"/>
</dbReference>
<keyword evidence="3" id="KW-1185">Reference proteome</keyword>
<protein>
    <recommendedName>
        <fullName evidence="1">Methyltransferase type 11 domain-containing protein</fullName>
    </recommendedName>
</protein>
<dbReference type="STRING" id="445709.ABW99_11815"/>
<reference evidence="3" key="1">
    <citation type="submission" date="2015-06" db="EMBL/GenBank/DDBJ databases">
        <authorList>
            <person name="Hoefler B.C."/>
            <person name="Straight P.D."/>
        </authorList>
    </citation>
    <scope>NUCLEOTIDE SEQUENCE [LARGE SCALE GENOMIC DNA]</scope>
    <source>
        <strain evidence="3">DSM 25325</strain>
    </source>
</reference>
<dbReference type="CDD" id="cd02440">
    <property type="entry name" value="AdoMet_MTases"/>
    <property type="match status" value="1"/>
</dbReference>
<name>A0A0U4ERH0_9BURK</name>
<evidence type="ECO:0000313" key="3">
    <source>
        <dbReference type="Proteomes" id="UP000036700"/>
    </source>
</evidence>
<dbReference type="InterPro" id="IPR013216">
    <property type="entry name" value="Methyltransf_11"/>
</dbReference>